<proteinExistence type="predicted"/>
<evidence type="ECO:0000259" key="1">
    <source>
        <dbReference type="Pfam" id="PF13524"/>
    </source>
</evidence>
<dbReference type="AlphaFoldDB" id="A0A1S1PBA5"/>
<evidence type="ECO:0000313" key="3">
    <source>
        <dbReference type="Proteomes" id="UP000179769"/>
    </source>
</evidence>
<comment type="caution">
    <text evidence="2">The sequence shown here is derived from an EMBL/GenBank/DDBJ whole genome shotgun (WGS) entry which is preliminary data.</text>
</comment>
<feature type="domain" description="Spore protein YkvP/CgeB glycosyl transferase-like" evidence="1">
    <location>
        <begin position="202"/>
        <end position="338"/>
    </location>
</feature>
<evidence type="ECO:0000313" key="2">
    <source>
        <dbReference type="EMBL" id="OHV20148.1"/>
    </source>
</evidence>
<dbReference type="InterPro" id="IPR055259">
    <property type="entry name" value="YkvP/CgeB_Glyco_trans-like"/>
</dbReference>
<dbReference type="Pfam" id="PF13524">
    <property type="entry name" value="Glyco_trans_1_2"/>
    <property type="match status" value="1"/>
</dbReference>
<dbReference type="Gene3D" id="3.40.50.2000">
    <property type="entry name" value="Glycogen Phosphorylase B"/>
    <property type="match status" value="1"/>
</dbReference>
<name>A0A1S1PBA5_9ACTN</name>
<protein>
    <recommendedName>
        <fullName evidence="1">Spore protein YkvP/CgeB glycosyl transferase-like domain-containing protein</fullName>
    </recommendedName>
</protein>
<dbReference type="EMBL" id="MAXA01000271">
    <property type="protein sequence ID" value="OHV20148.1"/>
    <property type="molecule type" value="Genomic_DNA"/>
</dbReference>
<keyword evidence="3" id="KW-1185">Reference proteome</keyword>
<sequence>MRTDEKDGSAMRVGVIGPVFQDSFAENIAMGLEAFGASAYRLGPAQHRSRRKVVNHSIHALSKAFPATLELTQRRLTRRAAELELDAVITVQAWLLPSAVTAMRRSGTKVCLWYPDAVSNLPTSIALSPFDAIFSKEPALVDRLSRTLRLPAHYLPQACNPAWHRVPADVDDGPCDAAGHIVVAGNVYGTRARILSLLLDHQVPLQIYGGPMPRLITDGRIHKAHTGRYIARADKARVFRRAAGVLNSMHPAEIDGVNSRLFEAAGCGAAVLTEHRREVPNLFRPGDEVLSFHDFDELLGHIKMLVDEPSTARALGDAATARAHADHTYDKRLARLLEILI</sequence>
<gene>
    <name evidence="2" type="ORF">BBK14_28535</name>
</gene>
<organism evidence="2 3">
    <name type="scientific">Parafrankia soli</name>
    <dbReference type="NCBI Taxonomy" id="2599596"/>
    <lineage>
        <taxon>Bacteria</taxon>
        <taxon>Bacillati</taxon>
        <taxon>Actinomycetota</taxon>
        <taxon>Actinomycetes</taxon>
        <taxon>Frankiales</taxon>
        <taxon>Frankiaceae</taxon>
        <taxon>Parafrankia</taxon>
    </lineage>
</organism>
<accession>A0A1S1PBA5</accession>
<dbReference type="Proteomes" id="UP000179769">
    <property type="component" value="Unassembled WGS sequence"/>
</dbReference>
<dbReference type="SUPFAM" id="SSF53756">
    <property type="entry name" value="UDP-Glycosyltransferase/glycogen phosphorylase"/>
    <property type="match status" value="1"/>
</dbReference>
<reference evidence="3" key="1">
    <citation type="submission" date="2016-07" db="EMBL/GenBank/DDBJ databases">
        <title>Frankia sp. NRRL B-16219 Genome sequencing.</title>
        <authorList>
            <person name="Ghodhbane-Gtari F."/>
            <person name="Swanson E."/>
            <person name="Gueddou A."/>
            <person name="Louati M."/>
            <person name="Nouioui I."/>
            <person name="Hezbri K."/>
            <person name="Abebe-Akele F."/>
            <person name="Simpson S."/>
            <person name="Morris K."/>
            <person name="Thomas K."/>
            <person name="Gtari M."/>
            <person name="Tisa L.S."/>
        </authorList>
    </citation>
    <scope>NUCLEOTIDE SEQUENCE [LARGE SCALE GENOMIC DNA]</scope>
    <source>
        <strain evidence="3">NRRL B-16219</strain>
    </source>
</reference>